<dbReference type="GO" id="GO:0016887">
    <property type="term" value="F:ATP hydrolysis activity"/>
    <property type="evidence" value="ECO:0007669"/>
    <property type="project" value="InterPro"/>
</dbReference>
<evidence type="ECO:0000256" key="8">
    <source>
        <dbReference type="ARBA" id="ARBA00022842"/>
    </source>
</evidence>
<evidence type="ECO:0000256" key="11">
    <source>
        <dbReference type="ARBA" id="ARBA00023136"/>
    </source>
</evidence>
<evidence type="ECO:0000256" key="2">
    <source>
        <dbReference type="ARBA" id="ARBA00008109"/>
    </source>
</evidence>
<feature type="compositionally biased region" description="Polar residues" evidence="18">
    <location>
        <begin position="580"/>
        <end position="593"/>
    </location>
</feature>
<evidence type="ECO:0000256" key="3">
    <source>
        <dbReference type="ARBA" id="ARBA00022553"/>
    </source>
</evidence>
<accession>A0AAW0YSQ6</accession>
<feature type="binding site" evidence="16">
    <location>
        <position position="1005"/>
    </location>
    <ligand>
        <name>Mg(2+)</name>
        <dbReference type="ChEBI" id="CHEBI:18420"/>
    </ligand>
</feature>
<keyword evidence="3" id="KW-0597">Phosphoprotein</keyword>
<name>A0AAW0YSQ6_9TREE</name>
<feature type="binding site" evidence="15">
    <location>
        <position position="668"/>
    </location>
    <ligand>
        <name>ATP</name>
        <dbReference type="ChEBI" id="CHEBI:30616"/>
    </ligand>
</feature>
<keyword evidence="5 16" id="KW-0479">Metal-binding</keyword>
<keyword evidence="7 15" id="KW-0067">ATP-binding</keyword>
<dbReference type="SFLD" id="SFLDS00003">
    <property type="entry name" value="Haloacid_Dehalogenase"/>
    <property type="match status" value="1"/>
</dbReference>
<dbReference type="NCBIfam" id="TIGR01652">
    <property type="entry name" value="ATPase-Plipid"/>
    <property type="match status" value="1"/>
</dbReference>
<dbReference type="GO" id="GO:0140326">
    <property type="term" value="F:ATPase-coupled intramembrane lipid transporter activity"/>
    <property type="evidence" value="ECO:0007669"/>
    <property type="project" value="UniProtKB-EC"/>
</dbReference>
<dbReference type="GO" id="GO:0005886">
    <property type="term" value="C:plasma membrane"/>
    <property type="evidence" value="ECO:0007669"/>
    <property type="project" value="TreeGrafter"/>
</dbReference>
<feature type="binding site" evidence="16">
    <location>
        <position position="533"/>
    </location>
    <ligand>
        <name>Mg(2+)</name>
        <dbReference type="ChEBI" id="CHEBI:18420"/>
    </ligand>
</feature>
<dbReference type="KEGG" id="kne:92182945"/>
<feature type="binding site" evidence="15">
    <location>
        <position position="534"/>
    </location>
    <ligand>
        <name>ATP</name>
        <dbReference type="ChEBI" id="CHEBI:30616"/>
    </ligand>
</feature>
<dbReference type="Pfam" id="PF16212">
    <property type="entry name" value="PhoLip_ATPase_C"/>
    <property type="match status" value="1"/>
</dbReference>
<dbReference type="InterPro" id="IPR032630">
    <property type="entry name" value="P_typ_ATPase_c"/>
</dbReference>
<feature type="region of interest" description="Disordered" evidence="18">
    <location>
        <begin position="1306"/>
        <end position="1400"/>
    </location>
</feature>
<protein>
    <recommendedName>
        <fullName evidence="17">Phospholipid-transporting ATPase</fullName>
        <ecNumber evidence="17">7.6.2.1</ecNumber>
    </recommendedName>
</protein>
<dbReference type="PROSITE" id="PS00154">
    <property type="entry name" value="ATPASE_E1_E2"/>
    <property type="match status" value="1"/>
</dbReference>
<dbReference type="Proteomes" id="UP001388673">
    <property type="component" value="Unassembled WGS sequence"/>
</dbReference>
<evidence type="ECO:0000256" key="16">
    <source>
        <dbReference type="PIRSR" id="PIRSR606539-3"/>
    </source>
</evidence>
<feature type="compositionally biased region" description="Polar residues" evidence="18">
    <location>
        <begin position="1418"/>
        <end position="1428"/>
    </location>
</feature>
<dbReference type="SUPFAM" id="SSF81665">
    <property type="entry name" value="Calcium ATPase, transmembrane domain M"/>
    <property type="match status" value="1"/>
</dbReference>
<feature type="active site" description="4-aspartylphosphate intermediate" evidence="14">
    <location>
        <position position="533"/>
    </location>
</feature>
<dbReference type="RefSeq" id="XP_066800551.1">
    <property type="nucleotide sequence ID" value="XM_066948778.1"/>
</dbReference>
<dbReference type="InterPro" id="IPR023214">
    <property type="entry name" value="HAD_sf"/>
</dbReference>
<keyword evidence="10 17" id="KW-1133">Transmembrane helix</keyword>
<feature type="transmembrane region" description="Helical" evidence="17">
    <location>
        <begin position="1179"/>
        <end position="1199"/>
    </location>
</feature>
<dbReference type="SFLD" id="SFLDG00002">
    <property type="entry name" value="C1.7:_P-type_atpase_like"/>
    <property type="match status" value="1"/>
</dbReference>
<gene>
    <name evidence="21" type="ORF">IAR55_005687</name>
</gene>
<feature type="binding site" evidence="16">
    <location>
        <position position="1009"/>
    </location>
    <ligand>
        <name>Mg(2+)</name>
        <dbReference type="ChEBI" id="CHEBI:18420"/>
    </ligand>
</feature>
<evidence type="ECO:0000256" key="6">
    <source>
        <dbReference type="ARBA" id="ARBA00022741"/>
    </source>
</evidence>
<feature type="binding site" evidence="15">
    <location>
        <position position="979"/>
    </location>
    <ligand>
        <name>ATP</name>
        <dbReference type="ChEBI" id="CHEBI:30616"/>
    </ligand>
</feature>
<evidence type="ECO:0000256" key="18">
    <source>
        <dbReference type="SAM" id="MobiDB-lite"/>
    </source>
</evidence>
<evidence type="ECO:0000256" key="12">
    <source>
        <dbReference type="ARBA" id="ARBA00034036"/>
    </source>
</evidence>
<feature type="binding site" evidence="15">
    <location>
        <position position="985"/>
    </location>
    <ligand>
        <name>ATP</name>
        <dbReference type="ChEBI" id="CHEBI:30616"/>
    </ligand>
</feature>
<feature type="binding site" evidence="15">
    <location>
        <position position="533"/>
    </location>
    <ligand>
        <name>ATP</name>
        <dbReference type="ChEBI" id="CHEBI:30616"/>
    </ligand>
</feature>
<feature type="compositionally biased region" description="Acidic residues" evidence="18">
    <location>
        <begin position="1318"/>
        <end position="1329"/>
    </location>
</feature>
<feature type="compositionally biased region" description="Polar residues" evidence="18">
    <location>
        <begin position="1352"/>
        <end position="1366"/>
    </location>
</feature>
<keyword evidence="6 15" id="KW-0547">Nucleotide-binding</keyword>
<feature type="binding site" evidence="15">
    <location>
        <position position="736"/>
    </location>
    <ligand>
        <name>ATP</name>
        <dbReference type="ChEBI" id="CHEBI:30616"/>
    </ligand>
</feature>
<feature type="transmembrane region" description="Helical" evidence="17">
    <location>
        <begin position="1211"/>
        <end position="1232"/>
    </location>
</feature>
<evidence type="ECO:0000256" key="10">
    <source>
        <dbReference type="ARBA" id="ARBA00022989"/>
    </source>
</evidence>
<feature type="binding site" evidence="15">
    <location>
        <position position="854"/>
    </location>
    <ligand>
        <name>ATP</name>
        <dbReference type="ChEBI" id="CHEBI:30616"/>
    </ligand>
</feature>
<comment type="catalytic activity">
    <reaction evidence="12 17">
        <text>ATP + H2O + phospholipidSide 1 = ADP + phosphate + phospholipidSide 2.</text>
        <dbReference type="EC" id="7.6.2.1"/>
    </reaction>
</comment>
<keyword evidence="8 16" id="KW-0460">Magnesium</keyword>
<feature type="transmembrane region" description="Helical" evidence="17">
    <location>
        <begin position="1145"/>
        <end position="1167"/>
    </location>
</feature>
<feature type="compositionally biased region" description="Basic and acidic residues" evidence="18">
    <location>
        <begin position="1536"/>
        <end position="1555"/>
    </location>
</feature>
<dbReference type="InterPro" id="IPR008250">
    <property type="entry name" value="ATPase_P-typ_transduc_dom_A_sf"/>
</dbReference>
<feature type="binding site" evidence="15">
    <location>
        <position position="853"/>
    </location>
    <ligand>
        <name>ATP</name>
        <dbReference type="ChEBI" id="CHEBI:30616"/>
    </ligand>
</feature>
<feature type="binding site" evidence="15">
    <location>
        <position position="772"/>
    </location>
    <ligand>
        <name>ATP</name>
        <dbReference type="ChEBI" id="CHEBI:30616"/>
    </ligand>
</feature>
<feature type="binding site" evidence="15">
    <location>
        <position position="711"/>
    </location>
    <ligand>
        <name>ATP</name>
        <dbReference type="ChEBI" id="CHEBI:30616"/>
    </ligand>
</feature>
<dbReference type="SFLD" id="SFLDF00027">
    <property type="entry name" value="p-type_atpase"/>
    <property type="match status" value="1"/>
</dbReference>
<evidence type="ECO:0000259" key="19">
    <source>
        <dbReference type="Pfam" id="PF16209"/>
    </source>
</evidence>
<feature type="transmembrane region" description="Helical" evidence="17">
    <location>
        <begin position="1252"/>
        <end position="1272"/>
    </location>
</feature>
<feature type="domain" description="P-type ATPase N-terminal" evidence="19">
    <location>
        <begin position="60"/>
        <end position="124"/>
    </location>
</feature>
<dbReference type="Gene3D" id="2.70.150.10">
    <property type="entry name" value="Calcium-transporting ATPase, cytoplasmic transduction domain A"/>
    <property type="match status" value="1"/>
</dbReference>
<feature type="binding site" evidence="15">
    <location>
        <position position="1008"/>
    </location>
    <ligand>
        <name>ATP</name>
        <dbReference type="ChEBI" id="CHEBI:30616"/>
    </ligand>
</feature>
<feature type="transmembrane region" description="Helical" evidence="17">
    <location>
        <begin position="1094"/>
        <end position="1115"/>
    </location>
</feature>
<evidence type="ECO:0000313" key="21">
    <source>
        <dbReference type="EMBL" id="KAK8846601.1"/>
    </source>
</evidence>
<feature type="compositionally biased region" description="Basic and acidic residues" evidence="18">
    <location>
        <begin position="1338"/>
        <end position="1351"/>
    </location>
</feature>
<evidence type="ECO:0000256" key="4">
    <source>
        <dbReference type="ARBA" id="ARBA00022692"/>
    </source>
</evidence>
<comment type="similarity">
    <text evidence="2 17">Belongs to the cation transport ATPase (P-type) (TC 3.A.3) family. Type IV subfamily.</text>
</comment>
<dbReference type="EC" id="7.6.2.1" evidence="17"/>
<dbReference type="Pfam" id="PF13246">
    <property type="entry name" value="Cation_ATPase"/>
    <property type="match status" value="1"/>
</dbReference>
<feature type="region of interest" description="Disordered" evidence="18">
    <location>
        <begin position="1418"/>
        <end position="1571"/>
    </location>
</feature>
<dbReference type="InterPro" id="IPR032631">
    <property type="entry name" value="P-type_ATPase_N"/>
</dbReference>
<evidence type="ECO:0000256" key="13">
    <source>
        <dbReference type="ARBA" id="ARBA00049128"/>
    </source>
</evidence>
<dbReference type="Gene3D" id="3.40.50.1000">
    <property type="entry name" value="HAD superfamily/HAD-like"/>
    <property type="match status" value="1"/>
</dbReference>
<dbReference type="GeneID" id="92182945"/>
<reference evidence="21 22" key="1">
    <citation type="journal article" date="2024" name="bioRxiv">
        <title>Comparative genomics of Cryptococcus and Kwoniella reveals pathogenesis evolution and contrasting karyotype dynamics via intercentromeric recombination or chromosome fusion.</title>
        <authorList>
            <person name="Coelho M.A."/>
            <person name="David-Palma M."/>
            <person name="Shea T."/>
            <person name="Bowers K."/>
            <person name="McGinley-Smith S."/>
            <person name="Mohammad A.W."/>
            <person name="Gnirke A."/>
            <person name="Yurkov A.M."/>
            <person name="Nowrousian M."/>
            <person name="Sun S."/>
            <person name="Cuomo C.A."/>
            <person name="Heitman J."/>
        </authorList>
    </citation>
    <scope>NUCLEOTIDE SEQUENCE [LARGE SCALE GENOMIC DNA]</scope>
    <source>
        <strain evidence="21 22">CBS 13917</strain>
    </source>
</reference>
<dbReference type="GO" id="GO:0045332">
    <property type="term" value="P:phospholipid translocation"/>
    <property type="evidence" value="ECO:0007669"/>
    <property type="project" value="TreeGrafter"/>
</dbReference>
<feature type="binding site" evidence="15">
    <location>
        <position position="535"/>
    </location>
    <ligand>
        <name>ATP</name>
        <dbReference type="ChEBI" id="CHEBI:30616"/>
    </ligand>
</feature>
<dbReference type="EMBL" id="JBCAWK010000011">
    <property type="protein sequence ID" value="KAK8846601.1"/>
    <property type="molecule type" value="Genomic_DNA"/>
</dbReference>
<comment type="caution">
    <text evidence="21">The sequence shown here is derived from an EMBL/GenBank/DDBJ whole genome shotgun (WGS) entry which is preliminary data.</text>
</comment>
<evidence type="ECO:0000256" key="14">
    <source>
        <dbReference type="PIRSR" id="PIRSR606539-1"/>
    </source>
</evidence>
<dbReference type="GO" id="GO:0000287">
    <property type="term" value="F:magnesium ion binding"/>
    <property type="evidence" value="ECO:0007669"/>
    <property type="project" value="UniProtKB-UniRule"/>
</dbReference>
<dbReference type="InterPro" id="IPR001757">
    <property type="entry name" value="P_typ_ATPase"/>
</dbReference>
<feature type="transmembrane region" description="Helical" evidence="17">
    <location>
        <begin position="1066"/>
        <end position="1088"/>
    </location>
</feature>
<feature type="compositionally biased region" description="Low complexity" evidence="18">
    <location>
        <begin position="1519"/>
        <end position="1528"/>
    </location>
</feature>
<dbReference type="InterPro" id="IPR018303">
    <property type="entry name" value="ATPase_P-typ_P_site"/>
</dbReference>
<keyword evidence="9 17" id="KW-1278">Translocase</keyword>
<dbReference type="SUPFAM" id="SSF81653">
    <property type="entry name" value="Calcium ATPase, transduction domain A"/>
    <property type="match status" value="1"/>
</dbReference>
<dbReference type="Gene3D" id="3.40.1110.10">
    <property type="entry name" value="Calcium-transporting ATPase, cytoplasmic domain N"/>
    <property type="match status" value="1"/>
</dbReference>
<feature type="binding site" evidence="15">
    <location>
        <position position="1009"/>
    </location>
    <ligand>
        <name>ATP</name>
        <dbReference type="ChEBI" id="CHEBI:30616"/>
    </ligand>
</feature>
<evidence type="ECO:0000256" key="17">
    <source>
        <dbReference type="RuleBase" id="RU362033"/>
    </source>
</evidence>
<evidence type="ECO:0000256" key="1">
    <source>
        <dbReference type="ARBA" id="ARBA00004141"/>
    </source>
</evidence>
<dbReference type="InterPro" id="IPR023299">
    <property type="entry name" value="ATPase_P-typ_cyto_dom_N"/>
</dbReference>
<feature type="binding site" evidence="15">
    <location>
        <position position="852"/>
    </location>
    <ligand>
        <name>ATP</name>
        <dbReference type="ChEBI" id="CHEBI:30616"/>
    </ligand>
</feature>
<keyword evidence="4 17" id="KW-0812">Transmembrane</keyword>
<proteinExistence type="inferred from homology"/>
<feature type="transmembrane region" description="Helical" evidence="17">
    <location>
        <begin position="460"/>
        <end position="483"/>
    </location>
</feature>
<organism evidence="21 22">
    <name type="scientific">Kwoniella newhampshirensis</name>
    <dbReference type="NCBI Taxonomy" id="1651941"/>
    <lineage>
        <taxon>Eukaryota</taxon>
        <taxon>Fungi</taxon>
        <taxon>Dikarya</taxon>
        <taxon>Basidiomycota</taxon>
        <taxon>Agaricomycotina</taxon>
        <taxon>Tremellomycetes</taxon>
        <taxon>Tremellales</taxon>
        <taxon>Cryptococcaceae</taxon>
        <taxon>Kwoniella</taxon>
    </lineage>
</organism>
<evidence type="ECO:0000256" key="15">
    <source>
        <dbReference type="PIRSR" id="PIRSR606539-2"/>
    </source>
</evidence>
<feature type="transmembrane region" description="Helical" evidence="17">
    <location>
        <begin position="415"/>
        <end position="435"/>
    </location>
</feature>
<feature type="transmembrane region" description="Helical" evidence="17">
    <location>
        <begin position="121"/>
        <end position="139"/>
    </location>
</feature>
<dbReference type="FunFam" id="3.40.1110.10:FF:000087">
    <property type="entry name" value="Phospholipid-transporting ATPase"/>
    <property type="match status" value="1"/>
</dbReference>
<evidence type="ECO:0000256" key="7">
    <source>
        <dbReference type="ARBA" id="ARBA00022840"/>
    </source>
</evidence>
<feature type="domain" description="P-type ATPase C-terminal" evidence="20">
    <location>
        <begin position="1031"/>
        <end position="1281"/>
    </location>
</feature>
<dbReference type="InterPro" id="IPR023298">
    <property type="entry name" value="ATPase_P-typ_TM_dom_sf"/>
</dbReference>
<keyword evidence="11 17" id="KW-0472">Membrane</keyword>
<sequence length="1571" mass="174237">MAPASAKQPLVPRSKKHQPSWFQRNISGPFASLAPSRLFARKKRPAIARSIYINQPIPEDFYDKKGRILKDHLYPSNQNVTSKYTVITFLPRNLFEQFRRVANVFFLAINILQFFPKFSTISPGLVILPLIIVLLITALKDGYEDIKRHQADHRTNHAIVHVLGGPGYENHNPMAAKDKTFVPGIPLPKRLSKKAKKGKAGTTDLLEENNTIAEPAPAAEPRGGQGGLARMRSQVSNWDDDPEAGDAPGELGWHRTIWEDVKVGDIVKIYDNEQLPADIVICSTSEEEDVAYIETKNLDGETNLKSRNGVPGLSHLDSAEACAKAKVRVDVDPPEVNMFRLNGAVVVLDEAQSDGDHTIHPVTLETTLLRGCVLKNTAWIIGIVIFTGADTKIIQNAGATPSKRSKVERQMNPQVLINLAILACIGMVCAIVDHFNEVTWTGEGAYWMLYNDTSGDNPNINGLVTFANAFITFQNIVPISLYISIEAVRTIQAAFIYWDRAIKYQHNGVTTRTVARSWNLSDDLGQIEYVFSDKTGTLTQNAMIFRQCSVGGKVYVSDDLPPANTTIGHTQENAIHKSPSDSSDSEATAQNQKVDGDSEKAEDVKVALPKEVLAPFHSAELDHDLETHDTEQSRILHGFFAVLGLCHTVLAAEPEPGVLEYKAQSPDEAALVQSAADVGFVFRGRDHNVLKMSTPFTEEPDEYELLHVLEFNSARKRMSVVLRKLDEDGRIFLLCKGADNVIFERLAQDNSQKELRQKTDQDLQYFASEGLRTLCLAYKVLDNQVYEDWAKEYHNATVALHDREVRVEEASSKIENDLVLLGATAIEDKLQDGVPETISDLKRAGIKVWVATGDKLETAVAIGYTTNLLTKDTNLIVVREGNHSIQDQLRDALVGFFGDEEDLDRTTSRMSSRLSGDQPRLARVNTGVQSLVGRDNGTRPGGFSLVIDGHALAHCFDDVDTEALLLALSTRCNTVVCCRVSPLQKAQIVHLIKDNLGVMCLAIGDGANDVSMIQAADVGVGISGEEGLQAVNSSDYAIAQFRYLKRLLFVHGHWSYYRNSSMILNFFYKNIIGIGVLFWFMIYCGWSTTYVFAYVYLLFWNVFWTLVPVIAIGIFDRNIDDEALMALPELYRRARQGKYFGIKPFIYYIMEGWYQAAVIYFFIHYTYVTTSARGDGYDVYIYEMSTTQVIGAVMVANLFAGLNIASWNGWVWFAIWVGPFLIWVFTAIYSIIPTSSFYTGVYGNDVFLFRSAAYWFGWPFVIVIALLPRYLIKTFNQNILPSDVDTMRLVRKFQPDVDMYTHPMLGGKLQEKKGHPESDEEDDYEEGQDEGIRLVPVGDDHQAFGKGDQHSNMESGLGQGQRQVSAQKLRRSMESQRSRFGGLHSARGSALDMSTGLEQPPSRGYDFTMEEHGVAIQRMQSQLSQTSSHRSRGPRWSKSVGARASRGSNTGLANPPFGKPSSGIGRIRERAGSILSRKRAGTDATQGSGDVGAGVHEGSPHKSGGFLGGISSPLRKKSMASPVPAPSSGSGGANLERQRWDDREDNQGEVRELGRDLGSGQNMAPPEPPRV</sequence>
<dbReference type="Pfam" id="PF16209">
    <property type="entry name" value="PhoLip_ATPase_N"/>
    <property type="match status" value="1"/>
</dbReference>
<comment type="cofactor">
    <cofactor evidence="16">
        <name>Mg(2+)</name>
        <dbReference type="ChEBI" id="CHEBI:18420"/>
    </cofactor>
</comment>
<dbReference type="GO" id="GO:0005524">
    <property type="term" value="F:ATP binding"/>
    <property type="evidence" value="ECO:0007669"/>
    <property type="project" value="UniProtKB-UniRule"/>
</dbReference>
<dbReference type="SUPFAM" id="SSF56784">
    <property type="entry name" value="HAD-like"/>
    <property type="match status" value="1"/>
</dbReference>
<dbReference type="InterPro" id="IPR036412">
    <property type="entry name" value="HAD-like_sf"/>
</dbReference>
<dbReference type="InterPro" id="IPR006539">
    <property type="entry name" value="P-type_ATPase_IV"/>
</dbReference>
<dbReference type="PANTHER" id="PTHR24092:SF153">
    <property type="entry name" value="PHOSPHOLIPID-TRANSPORTING ATPASE"/>
    <property type="match status" value="1"/>
</dbReference>
<dbReference type="InterPro" id="IPR044492">
    <property type="entry name" value="P_typ_ATPase_HD_dom"/>
</dbReference>
<feature type="compositionally biased region" description="Polar residues" evidence="18">
    <location>
        <begin position="563"/>
        <end position="573"/>
    </location>
</feature>
<feature type="region of interest" description="Disordered" evidence="18">
    <location>
        <begin position="563"/>
        <end position="602"/>
    </location>
</feature>
<evidence type="ECO:0000256" key="9">
    <source>
        <dbReference type="ARBA" id="ARBA00022967"/>
    </source>
</evidence>
<dbReference type="SUPFAM" id="SSF81660">
    <property type="entry name" value="Metal cation-transporting ATPase, ATP-binding domain N"/>
    <property type="match status" value="1"/>
</dbReference>
<evidence type="ECO:0000256" key="5">
    <source>
        <dbReference type="ARBA" id="ARBA00022723"/>
    </source>
</evidence>
<comment type="catalytic activity">
    <reaction evidence="13">
        <text>a 1,2-diacyl-sn-glycero-3-phosphoethanolamine(out) + ATP + H2O = a 1,2-diacyl-sn-glycero-3-phosphoethanolamine(in) + ADP + phosphate + H(+)</text>
        <dbReference type="Rhea" id="RHEA:66132"/>
        <dbReference type="ChEBI" id="CHEBI:15377"/>
        <dbReference type="ChEBI" id="CHEBI:15378"/>
        <dbReference type="ChEBI" id="CHEBI:30616"/>
        <dbReference type="ChEBI" id="CHEBI:43474"/>
        <dbReference type="ChEBI" id="CHEBI:64612"/>
        <dbReference type="ChEBI" id="CHEBI:456216"/>
    </reaction>
    <physiologicalReaction direction="left-to-right" evidence="13">
        <dbReference type="Rhea" id="RHEA:66133"/>
    </physiologicalReaction>
</comment>
<comment type="subcellular location">
    <subcellularLocation>
        <location evidence="1 17">Membrane</location>
        <topology evidence="1 17">Multi-pass membrane protein</topology>
    </subcellularLocation>
</comment>
<dbReference type="PANTHER" id="PTHR24092">
    <property type="entry name" value="PROBABLE PHOSPHOLIPID-TRANSPORTING ATPASE"/>
    <property type="match status" value="1"/>
</dbReference>
<keyword evidence="22" id="KW-1185">Reference proteome</keyword>
<feature type="region of interest" description="Disordered" evidence="18">
    <location>
        <begin position="193"/>
        <end position="228"/>
    </location>
</feature>
<feature type="binding site" evidence="16">
    <location>
        <position position="535"/>
    </location>
    <ligand>
        <name>Mg(2+)</name>
        <dbReference type="ChEBI" id="CHEBI:18420"/>
    </ligand>
</feature>
<dbReference type="PRINTS" id="PR00119">
    <property type="entry name" value="CATATPASE"/>
</dbReference>
<dbReference type="NCBIfam" id="TIGR01494">
    <property type="entry name" value="ATPase_P-type"/>
    <property type="match status" value="1"/>
</dbReference>
<evidence type="ECO:0000259" key="20">
    <source>
        <dbReference type="Pfam" id="PF16212"/>
    </source>
</evidence>
<evidence type="ECO:0000313" key="22">
    <source>
        <dbReference type="Proteomes" id="UP001388673"/>
    </source>
</evidence>